<reference evidence="1 2" key="1">
    <citation type="submission" date="2017-07" db="EMBL/GenBank/DDBJ databases">
        <title>Draft Genome Sequences of Select Purple Nonsulfur Bacteria.</title>
        <authorList>
            <person name="Lasarre B."/>
            <person name="Mckinlay J.B."/>
        </authorList>
    </citation>
    <scope>NUCLEOTIDE SEQUENCE [LARGE SCALE GENOMIC DNA]</scope>
    <source>
        <strain evidence="1 2">DSM 11907</strain>
    </source>
</reference>
<gene>
    <name evidence="1" type="ORF">CH338_17600</name>
</gene>
<proteinExistence type="predicted"/>
<evidence type="ECO:0000313" key="2">
    <source>
        <dbReference type="Proteomes" id="UP000248863"/>
    </source>
</evidence>
<dbReference type="Proteomes" id="UP000248863">
    <property type="component" value="Unassembled WGS sequence"/>
</dbReference>
<dbReference type="EMBL" id="NPEU01000218">
    <property type="protein sequence ID" value="RAI36442.1"/>
    <property type="molecule type" value="Genomic_DNA"/>
</dbReference>
<name>A0A327KGD5_9BRAD</name>
<accession>A0A327KGD5</accession>
<protein>
    <submittedName>
        <fullName evidence="1">Uncharacterized protein</fullName>
    </submittedName>
</protein>
<evidence type="ECO:0000313" key="1">
    <source>
        <dbReference type="EMBL" id="RAI36442.1"/>
    </source>
</evidence>
<dbReference type="RefSeq" id="WP_111358436.1">
    <property type="nucleotide sequence ID" value="NZ_NHSK01000116.1"/>
</dbReference>
<sequence length="89" mass="9566">MTAGVVLIGTGIGIGSALLPRSTGAAPARIGPEGTIRLAPDATKQCQRLGFDNRNGEVRDRGVAACEQQTERDTSIDRMQAIRAWFNRR</sequence>
<comment type="caution">
    <text evidence="1">The sequence shown here is derived from an EMBL/GenBank/DDBJ whole genome shotgun (WGS) entry which is preliminary data.</text>
</comment>
<dbReference type="OrthoDB" id="9908135at2"/>
<dbReference type="AlphaFoldDB" id="A0A327KGD5"/>
<organism evidence="1 2">
    <name type="scientific">Rhodoplanes elegans</name>
    <dbReference type="NCBI Taxonomy" id="29408"/>
    <lineage>
        <taxon>Bacteria</taxon>
        <taxon>Pseudomonadati</taxon>
        <taxon>Pseudomonadota</taxon>
        <taxon>Alphaproteobacteria</taxon>
        <taxon>Hyphomicrobiales</taxon>
        <taxon>Nitrobacteraceae</taxon>
        <taxon>Rhodoplanes</taxon>
    </lineage>
</organism>
<keyword evidence="2" id="KW-1185">Reference proteome</keyword>